<evidence type="ECO:0000313" key="1">
    <source>
        <dbReference type="EMBL" id="TBU08261.1"/>
    </source>
</evidence>
<dbReference type="Proteomes" id="UP000292282">
    <property type="component" value="Unassembled WGS sequence"/>
</dbReference>
<sequence>MVKFIFPPSEIVTASISSLNVIQEFKFSIIDENRTKKNVLAFSSVSDENIFVVPYNGNIQIKFYTIEDLIRINRPLDVYINDIEKMSFIESYILLV</sequence>
<dbReference type="VEuPathDB" id="MicrosporidiaDB:CWI38_1655p0010"/>
<dbReference type="EMBL" id="PITK01001655">
    <property type="protein sequence ID" value="TBU10600.1"/>
    <property type="molecule type" value="Genomic_DNA"/>
</dbReference>
<comment type="caution">
    <text evidence="1">The sequence shown here is derived from an EMBL/GenBank/DDBJ whole genome shotgun (WGS) entry which is preliminary data.</text>
</comment>
<protein>
    <submittedName>
        <fullName evidence="1">Uncharacterized protein</fullName>
    </submittedName>
</protein>
<dbReference type="EMBL" id="PITK01002285">
    <property type="protein sequence ID" value="TBU08261.1"/>
    <property type="molecule type" value="Genomic_DNA"/>
</dbReference>
<evidence type="ECO:0000313" key="2">
    <source>
        <dbReference type="EMBL" id="TBU10600.1"/>
    </source>
</evidence>
<accession>A0A4Q9LLK7</accession>
<feature type="non-terminal residue" evidence="1">
    <location>
        <position position="96"/>
    </location>
</feature>
<dbReference type="VEuPathDB" id="MicrosporidiaDB:CWI38_2285p0010"/>
<gene>
    <name evidence="2" type="ORF">CWI38_1655p0010</name>
    <name evidence="1" type="ORF">CWI38_2285p0010</name>
</gene>
<dbReference type="AlphaFoldDB" id="A0A4Q9LLK7"/>
<proteinExistence type="predicted"/>
<reference evidence="1 3" key="1">
    <citation type="submission" date="2017-12" db="EMBL/GenBank/DDBJ databases">
        <authorList>
            <person name="Pombert J.-F."/>
            <person name="Haag K.L."/>
            <person name="Ebert D."/>
        </authorList>
    </citation>
    <scope>NUCLEOTIDE SEQUENCE [LARGE SCALE GENOMIC DNA]</scope>
    <source>
        <strain evidence="1">IL-G-3</strain>
    </source>
</reference>
<name>A0A4Q9LLK7_9MICR</name>
<keyword evidence="3" id="KW-1185">Reference proteome</keyword>
<evidence type="ECO:0000313" key="3">
    <source>
        <dbReference type="Proteomes" id="UP000292282"/>
    </source>
</evidence>
<organism evidence="1 3">
    <name type="scientific">Hamiltosporidium tvaerminnensis</name>
    <dbReference type="NCBI Taxonomy" id="1176355"/>
    <lineage>
        <taxon>Eukaryota</taxon>
        <taxon>Fungi</taxon>
        <taxon>Fungi incertae sedis</taxon>
        <taxon>Microsporidia</taxon>
        <taxon>Dubosqiidae</taxon>
        <taxon>Hamiltosporidium</taxon>
    </lineage>
</organism>